<organism evidence="2">
    <name type="scientific">hydrothermal vent metagenome</name>
    <dbReference type="NCBI Taxonomy" id="652676"/>
    <lineage>
        <taxon>unclassified sequences</taxon>
        <taxon>metagenomes</taxon>
        <taxon>ecological metagenomes</taxon>
    </lineage>
</organism>
<accession>A0A3B0WNX4</accession>
<name>A0A3B0WNX4_9ZZZZ</name>
<dbReference type="EMBL" id="UOFD01000071">
    <property type="protein sequence ID" value="VAW54103.1"/>
    <property type="molecule type" value="Genomic_DNA"/>
</dbReference>
<protein>
    <recommendedName>
        <fullName evidence="3">Low-complexity protein</fullName>
    </recommendedName>
</protein>
<feature type="compositionally biased region" description="Basic and acidic residues" evidence="1">
    <location>
        <begin position="55"/>
        <end position="103"/>
    </location>
</feature>
<evidence type="ECO:0008006" key="3">
    <source>
        <dbReference type="Google" id="ProtNLM"/>
    </source>
</evidence>
<proteinExistence type="predicted"/>
<dbReference type="AlphaFoldDB" id="A0A3B0WNX4"/>
<evidence type="ECO:0000256" key="1">
    <source>
        <dbReference type="SAM" id="MobiDB-lite"/>
    </source>
</evidence>
<sequence>MKNTIKKSLSVALGTTFVAAMSASPVVNADANPFGMQNLESGYMQVAEGKCGEGKCGGDKGDGKGKKEGKCGEGKCGGDKGHKDHKDHKDGEGKAKKEGKCGEGKCGGKK</sequence>
<evidence type="ECO:0000313" key="2">
    <source>
        <dbReference type="EMBL" id="VAW54103.1"/>
    </source>
</evidence>
<reference evidence="2" key="1">
    <citation type="submission" date="2018-06" db="EMBL/GenBank/DDBJ databases">
        <authorList>
            <person name="Zhirakovskaya E."/>
        </authorList>
    </citation>
    <scope>NUCLEOTIDE SEQUENCE</scope>
</reference>
<gene>
    <name evidence="2" type="ORF">MNBD_GAMMA06-19</name>
</gene>
<feature type="region of interest" description="Disordered" evidence="1">
    <location>
        <begin position="55"/>
        <end position="110"/>
    </location>
</feature>